<reference evidence="3" key="1">
    <citation type="journal article" date="2019" name="bioRxiv">
        <title>The Genome of the Zebra Mussel, Dreissena polymorpha: A Resource for Invasive Species Research.</title>
        <authorList>
            <person name="McCartney M.A."/>
            <person name="Auch B."/>
            <person name="Kono T."/>
            <person name="Mallez S."/>
            <person name="Zhang Y."/>
            <person name="Obille A."/>
            <person name="Becker A."/>
            <person name="Abrahante J.E."/>
            <person name="Garbe J."/>
            <person name="Badalamenti J.P."/>
            <person name="Herman A."/>
            <person name="Mangelson H."/>
            <person name="Liachko I."/>
            <person name="Sullivan S."/>
            <person name="Sone E.D."/>
            <person name="Koren S."/>
            <person name="Silverstein K.A.T."/>
            <person name="Beckman K.B."/>
            <person name="Gohl D.M."/>
        </authorList>
    </citation>
    <scope>NUCLEOTIDE SEQUENCE</scope>
    <source>
        <strain evidence="3">Duluth1</strain>
        <tissue evidence="3">Whole animal</tissue>
    </source>
</reference>
<dbReference type="Pfam" id="PF21549">
    <property type="entry name" value="PRDM2_PR"/>
    <property type="match status" value="1"/>
</dbReference>
<dbReference type="InterPro" id="IPR001214">
    <property type="entry name" value="SET_dom"/>
</dbReference>
<feature type="region of interest" description="Disordered" evidence="1">
    <location>
        <begin position="485"/>
        <end position="518"/>
    </location>
</feature>
<evidence type="ECO:0000313" key="4">
    <source>
        <dbReference type="Proteomes" id="UP000828390"/>
    </source>
</evidence>
<dbReference type="InterPro" id="IPR046341">
    <property type="entry name" value="SET_dom_sf"/>
</dbReference>
<feature type="region of interest" description="Disordered" evidence="1">
    <location>
        <begin position="742"/>
        <end position="779"/>
    </location>
</feature>
<evidence type="ECO:0000259" key="2">
    <source>
        <dbReference type="Pfam" id="PF21549"/>
    </source>
</evidence>
<evidence type="ECO:0000313" key="3">
    <source>
        <dbReference type="EMBL" id="KAH3741173.1"/>
    </source>
</evidence>
<feature type="compositionally biased region" description="Low complexity" evidence="1">
    <location>
        <begin position="502"/>
        <end position="518"/>
    </location>
</feature>
<name>A0A9D4I1W7_DREPO</name>
<dbReference type="AlphaFoldDB" id="A0A9D4I1W7"/>
<evidence type="ECO:0000256" key="1">
    <source>
        <dbReference type="SAM" id="MobiDB-lite"/>
    </source>
</evidence>
<keyword evidence="4" id="KW-1185">Reference proteome</keyword>
<dbReference type="Gene3D" id="2.170.270.10">
    <property type="entry name" value="SET domain"/>
    <property type="match status" value="1"/>
</dbReference>
<feature type="region of interest" description="Disordered" evidence="1">
    <location>
        <begin position="681"/>
        <end position="701"/>
    </location>
</feature>
<feature type="compositionally biased region" description="Low complexity" evidence="1">
    <location>
        <begin position="683"/>
        <end position="701"/>
    </location>
</feature>
<dbReference type="Proteomes" id="UP000828390">
    <property type="component" value="Unassembled WGS sequence"/>
</dbReference>
<gene>
    <name evidence="3" type="ORF">DPMN_047893</name>
</gene>
<feature type="region of interest" description="Disordered" evidence="1">
    <location>
        <begin position="1"/>
        <end position="37"/>
    </location>
</feature>
<feature type="region of interest" description="Disordered" evidence="1">
    <location>
        <begin position="220"/>
        <end position="239"/>
    </location>
</feature>
<feature type="domain" description="SET" evidence="2">
    <location>
        <begin position="889"/>
        <end position="961"/>
    </location>
</feature>
<protein>
    <recommendedName>
        <fullName evidence="2">SET domain-containing protein</fullName>
    </recommendedName>
</protein>
<comment type="caution">
    <text evidence="3">The sequence shown here is derived from an EMBL/GenBank/DDBJ whole genome shotgun (WGS) entry which is preliminary data.</text>
</comment>
<feature type="compositionally biased region" description="Polar residues" evidence="1">
    <location>
        <begin position="765"/>
        <end position="779"/>
    </location>
</feature>
<reference evidence="3" key="2">
    <citation type="submission" date="2020-11" db="EMBL/GenBank/DDBJ databases">
        <authorList>
            <person name="McCartney M.A."/>
            <person name="Auch B."/>
            <person name="Kono T."/>
            <person name="Mallez S."/>
            <person name="Becker A."/>
            <person name="Gohl D.M."/>
            <person name="Silverstein K.A.T."/>
            <person name="Koren S."/>
            <person name="Bechman K.B."/>
            <person name="Herman A."/>
            <person name="Abrahante J.E."/>
            <person name="Garbe J."/>
        </authorList>
    </citation>
    <scope>NUCLEOTIDE SEQUENCE</scope>
    <source>
        <strain evidence="3">Duluth1</strain>
        <tissue evidence="3">Whole animal</tissue>
    </source>
</reference>
<dbReference type="EMBL" id="JAIWYP010000011">
    <property type="protein sequence ID" value="KAH3741173.1"/>
    <property type="molecule type" value="Genomic_DNA"/>
</dbReference>
<sequence length="963" mass="105940">MRMTRTQKSPILAASNKYKTKKHETERSAMESDTESESAIIKRFDSTTQTSVNTMSVGVSVETLNADQFLDNSVCVKVETDECYNTATVYYSSCSKQEQIPSKETHPDYKKQDGFNIIHEQTGCLRMDQDYPKQAGFTSECVKSEQTEVMQQDVTPRQAWVNSLCVNKNKTVNSNAYTVQDELHSVCRDTKQSLNLYTDQSYITTNDPNSVCGRDIQDEKNDTDNGNRTANHHNSVYGKAEQYVKTNTDNGNRTANDHNSVYGKAKQYVKTNTDDGNRTANDHNYAFGTFCTRKAKQYVKTNTDNGNRTATEHNYVFCKVKQYVNTNTENGKRTANSVCGKILWTHHSKTPDILHVQTAPSSCSGSGSLLQNMMTVNSADQHLRFASNSSLLANGLACTSNVETMPTYQLSPSHASKEADDRLLLQSWYALPSENHNDHSINGSVIDVKPVHSTLDTYTLHGNGQHGCIFSPSSGILPFVLTPSLPPVEGRPTDPAQEGNIPLPSSSSQSTQPQYNQQQQQLLVTTVKTPQCGAMAEPVFDEKQDTGDQNLEENKLLVLNEWQLSLFGSKEVCLDFENGNLMPSLPHSSSDLTPTIHFASKAEANLLCTLPVQDLPTTVSIPSAVGSSVTCTNAGGERACKLVKKAVPINQPIGLSRDVTKSIDQKVGILPLNAPHVPMPLISCDSNSNQSQGNSSSYSNGMSLSVSSKMAEFAVTSEINSNLAAESVESSDDDCVEIFIGRNKRKRNSHQSTHPSPKRVRDQCSSRGVAQPTGASTRVNAATQTVTPFLKAAKVKLDGKRVQVKKVERLKNATSSEKDKTEFSLQERNPASCMNLEPPDKDHFLYCGECNKEFKGCCPVHGIYNYIQDKEVPEGDPLKADHTLPDCLEIKTSKIAGAGLGVFSKVGLVSRIIFGPYGGDIVTENHKSGYGWQIYKEGKASHFMDAQNKATSNWMRYVNCPMN</sequence>
<proteinExistence type="predicted"/>
<accession>A0A9D4I1W7</accession>
<organism evidence="3 4">
    <name type="scientific">Dreissena polymorpha</name>
    <name type="common">Zebra mussel</name>
    <name type="synonym">Mytilus polymorpha</name>
    <dbReference type="NCBI Taxonomy" id="45954"/>
    <lineage>
        <taxon>Eukaryota</taxon>
        <taxon>Metazoa</taxon>
        <taxon>Spiralia</taxon>
        <taxon>Lophotrochozoa</taxon>
        <taxon>Mollusca</taxon>
        <taxon>Bivalvia</taxon>
        <taxon>Autobranchia</taxon>
        <taxon>Heteroconchia</taxon>
        <taxon>Euheterodonta</taxon>
        <taxon>Imparidentia</taxon>
        <taxon>Neoheterodontei</taxon>
        <taxon>Myida</taxon>
        <taxon>Dreissenoidea</taxon>
        <taxon>Dreissenidae</taxon>
        <taxon>Dreissena</taxon>
    </lineage>
</organism>